<dbReference type="Proteomes" id="UP001141327">
    <property type="component" value="Unassembled WGS sequence"/>
</dbReference>
<gene>
    <name evidence="2" type="ORF">PAPYR_13142</name>
</gene>
<evidence type="ECO:0000256" key="1">
    <source>
        <dbReference type="SAM" id="MobiDB-lite"/>
    </source>
</evidence>
<feature type="compositionally biased region" description="Basic residues" evidence="1">
    <location>
        <begin position="157"/>
        <end position="171"/>
    </location>
</feature>
<protein>
    <submittedName>
        <fullName evidence="2">Uncharacterized protein</fullName>
    </submittedName>
</protein>
<accession>A0ABQ8U0R6</accession>
<feature type="compositionally biased region" description="Low complexity" evidence="1">
    <location>
        <begin position="190"/>
        <end position="202"/>
    </location>
</feature>
<name>A0ABQ8U0R6_9EUKA</name>
<organism evidence="2 3">
    <name type="scientific">Paratrimastix pyriformis</name>
    <dbReference type="NCBI Taxonomy" id="342808"/>
    <lineage>
        <taxon>Eukaryota</taxon>
        <taxon>Metamonada</taxon>
        <taxon>Preaxostyla</taxon>
        <taxon>Paratrimastigidae</taxon>
        <taxon>Paratrimastix</taxon>
    </lineage>
</organism>
<evidence type="ECO:0000313" key="3">
    <source>
        <dbReference type="Proteomes" id="UP001141327"/>
    </source>
</evidence>
<reference evidence="2" key="1">
    <citation type="journal article" date="2022" name="bioRxiv">
        <title>Genomics of Preaxostyla Flagellates Illuminates Evolutionary Transitions and the Path Towards Mitochondrial Loss.</title>
        <authorList>
            <person name="Novak L.V.F."/>
            <person name="Treitli S.C."/>
            <person name="Pyrih J."/>
            <person name="Halakuc P."/>
            <person name="Pipaliya S.V."/>
            <person name="Vacek V."/>
            <person name="Brzon O."/>
            <person name="Soukal P."/>
            <person name="Eme L."/>
            <person name="Dacks J.B."/>
            <person name="Karnkowska A."/>
            <person name="Elias M."/>
            <person name="Hampl V."/>
        </authorList>
    </citation>
    <scope>NUCLEOTIDE SEQUENCE</scope>
    <source>
        <strain evidence="2">RCP-MX</strain>
    </source>
</reference>
<proteinExistence type="predicted"/>
<comment type="caution">
    <text evidence="2">The sequence shown here is derived from an EMBL/GenBank/DDBJ whole genome shotgun (WGS) entry which is preliminary data.</text>
</comment>
<keyword evidence="3" id="KW-1185">Reference proteome</keyword>
<feature type="compositionally biased region" description="Basic and acidic residues" evidence="1">
    <location>
        <begin position="143"/>
        <end position="156"/>
    </location>
</feature>
<feature type="region of interest" description="Disordered" evidence="1">
    <location>
        <begin position="69"/>
        <end position="202"/>
    </location>
</feature>
<dbReference type="EMBL" id="JAPMOS010000427">
    <property type="protein sequence ID" value="KAJ4452637.1"/>
    <property type="molecule type" value="Genomic_DNA"/>
</dbReference>
<sequence length="202" mass="22437">MFADVDYSQFDSVQEAVAYLNRRIRETPPTDEPIHQILNRFHRHIDEKLGLAGAMPLTVQLQIIEHEHPTDGVRGGVPLPGMPGPRRPSTPLDEHGSSTTTFPVPQAHRLEAQEGAQEGPVKEEVPKKVPGPAPPPRRKAKLQRPEPESDEAEARPIRTRPRRRSGPKKHAHGDEIEVSSDDDEAKAKIEAAPPSHRAAPRR</sequence>
<evidence type="ECO:0000313" key="2">
    <source>
        <dbReference type="EMBL" id="KAJ4452637.1"/>
    </source>
</evidence>